<evidence type="ECO:0000256" key="2">
    <source>
        <dbReference type="ARBA" id="ARBA00022630"/>
    </source>
</evidence>
<feature type="domain" description="Cryptochrome/DNA photolyase FAD-binding" evidence="4">
    <location>
        <begin position="75"/>
        <end position="196"/>
    </location>
</feature>
<evidence type="ECO:0000256" key="3">
    <source>
        <dbReference type="ARBA" id="ARBA00022827"/>
    </source>
</evidence>
<dbReference type="SUPFAM" id="SSF48173">
    <property type="entry name" value="Cryptochrome/photolyase FAD-binding domain"/>
    <property type="match status" value="1"/>
</dbReference>
<dbReference type="Pfam" id="PF03441">
    <property type="entry name" value="FAD_binding_7"/>
    <property type="match status" value="1"/>
</dbReference>
<keyword evidence="3" id="KW-0274">FAD</keyword>
<protein>
    <submittedName>
        <fullName evidence="5">Deoxyribodipyrimidine photolyase</fullName>
    </submittedName>
</protein>
<dbReference type="PANTHER" id="PTHR11455">
    <property type="entry name" value="CRYPTOCHROME"/>
    <property type="match status" value="1"/>
</dbReference>
<keyword evidence="2" id="KW-0285">Flavoprotein</keyword>
<evidence type="ECO:0000313" key="5">
    <source>
        <dbReference type="EMBL" id="MBJ2174405.1"/>
    </source>
</evidence>
<dbReference type="InterPro" id="IPR036134">
    <property type="entry name" value="Crypto/Photolyase_FAD-like_sf"/>
</dbReference>
<evidence type="ECO:0000259" key="4">
    <source>
        <dbReference type="Pfam" id="PF03441"/>
    </source>
</evidence>
<reference evidence="5 6" key="1">
    <citation type="submission" date="2020-12" db="EMBL/GenBank/DDBJ databases">
        <title>Aureibaculum luteum sp. nov. and Aureibaculum flavum sp. nov., novel members of the family Flavobacteriaceae isolated from Antarctic intertidal sediments.</title>
        <authorList>
            <person name="He X."/>
            <person name="Zhang X."/>
        </authorList>
    </citation>
    <scope>NUCLEOTIDE SEQUENCE [LARGE SCALE GENOMIC DNA]</scope>
    <source>
        <strain evidence="5 6">A20</strain>
    </source>
</reference>
<comment type="cofactor">
    <cofactor evidence="1">
        <name>FAD</name>
        <dbReference type="ChEBI" id="CHEBI:57692"/>
    </cofactor>
</comment>
<dbReference type="EMBL" id="JAEHFJ010000004">
    <property type="protein sequence ID" value="MBJ2174405.1"/>
    <property type="molecule type" value="Genomic_DNA"/>
</dbReference>
<dbReference type="InterPro" id="IPR005101">
    <property type="entry name" value="Cryptochr/Photolyase_FAD-bd"/>
</dbReference>
<dbReference type="InterPro" id="IPR002081">
    <property type="entry name" value="Cryptochrome/DNA_photolyase_1"/>
</dbReference>
<evidence type="ECO:0000256" key="1">
    <source>
        <dbReference type="ARBA" id="ARBA00001974"/>
    </source>
</evidence>
<organism evidence="5 6">
    <name type="scientific">Aureibaculum flavum</name>
    <dbReference type="NCBI Taxonomy" id="2795986"/>
    <lineage>
        <taxon>Bacteria</taxon>
        <taxon>Pseudomonadati</taxon>
        <taxon>Bacteroidota</taxon>
        <taxon>Flavobacteriia</taxon>
        <taxon>Flavobacteriales</taxon>
        <taxon>Flavobacteriaceae</taxon>
        <taxon>Aureibaculum</taxon>
    </lineage>
</organism>
<keyword evidence="6" id="KW-1185">Reference proteome</keyword>
<name>A0ABS0WQZ9_9FLAO</name>
<dbReference type="PANTHER" id="PTHR11455:SF18">
    <property type="entry name" value="SI:CH1073-390K14.1"/>
    <property type="match status" value="1"/>
</dbReference>
<dbReference type="Proteomes" id="UP000623301">
    <property type="component" value="Unassembled WGS sequence"/>
</dbReference>
<sequence>MEPVAHQDIVFPTTYADILQRVRTIDPVAYGATRNYTNGSVSYLSPYISRGIISTKKILSETLNRGYEPNQIEKFIQELAWREYWQHVWIAKKEGINQDLKHQQNPVANTSMAAAIINAQTGIEAVDQGIRNFYKTGYIHNHVRMYIAAIACNIGQSHWKEPAQWMYYHLLDADWASNALSWQWVAGANSNKKYYANQDNINKYCFTEQKGTFLDVPYEAFASMQIPEILENTPTLELKTPLPEPKAITINEALPTCIYNFYNIDPLWKTEHSVNRILLLEPSHFKDYPVAQKTIEFIITIAKENITNIQIYIGEFNDLITNHPSGEIYYKEHPLNAHYSGIEEARDWMFDVQGYYPSFFAFWKKCKKQLPFENKK</sequence>
<accession>A0ABS0WQZ9</accession>
<dbReference type="Gene3D" id="1.10.579.10">
    <property type="entry name" value="DNA Cyclobutane Dipyrimidine Photolyase, subunit A, domain 3"/>
    <property type="match status" value="1"/>
</dbReference>
<proteinExistence type="predicted"/>
<evidence type="ECO:0000313" key="6">
    <source>
        <dbReference type="Proteomes" id="UP000623301"/>
    </source>
</evidence>
<dbReference type="RefSeq" id="WP_198841154.1">
    <property type="nucleotide sequence ID" value="NZ_JAEHFJ010000004.1"/>
</dbReference>
<dbReference type="Gene3D" id="1.25.40.80">
    <property type="match status" value="1"/>
</dbReference>
<gene>
    <name evidence="5" type="ORF">JBL43_09165</name>
</gene>
<comment type="caution">
    <text evidence="5">The sequence shown here is derived from an EMBL/GenBank/DDBJ whole genome shotgun (WGS) entry which is preliminary data.</text>
</comment>